<dbReference type="InterPro" id="IPR029063">
    <property type="entry name" value="SAM-dependent_MTases_sf"/>
</dbReference>
<protein>
    <recommendedName>
        <fullName evidence="1">Methyltransferase type 12 domain-containing protein</fullName>
    </recommendedName>
</protein>
<feature type="domain" description="Methyltransferase type 12" evidence="1">
    <location>
        <begin position="56"/>
        <end position="153"/>
    </location>
</feature>
<dbReference type="STRING" id="52441.SAMN05216302_101744"/>
<dbReference type="GO" id="GO:0008168">
    <property type="term" value="F:methyltransferase activity"/>
    <property type="evidence" value="ECO:0007669"/>
    <property type="project" value="InterPro"/>
</dbReference>
<sequence length="220" mass="24486">MQPSQEHVVAGQAVYTPGVLSIYDIVVLGISNSYIWKCPSSKIEAHYNANVSANHLDVGVGTGYFPDRCKFPSGRSRVGLMDMNPNTLEFASKRIARYSPETYEQNILEPINKTIEPFDSVGINYLFHCVPGAITEKAVVFDHLKVLMNPGCRIFGSTILQGSVPRSWFAKRLMAFYNKKGIFFNADDDLDGLETALSHRFDNVSLEVVGCVALFRGQLR</sequence>
<dbReference type="OrthoDB" id="507855at2"/>
<dbReference type="InterPro" id="IPR013217">
    <property type="entry name" value="Methyltransf_12"/>
</dbReference>
<reference evidence="3" key="1">
    <citation type="submission" date="2016-10" db="EMBL/GenBank/DDBJ databases">
        <authorList>
            <person name="Varghese N."/>
            <person name="Submissions S."/>
        </authorList>
    </citation>
    <scope>NUCLEOTIDE SEQUENCE [LARGE SCALE GENOMIC DNA]</scope>
    <source>
        <strain evidence="3">Nm69</strain>
    </source>
</reference>
<evidence type="ECO:0000313" key="3">
    <source>
        <dbReference type="Proteomes" id="UP000199533"/>
    </source>
</evidence>
<proteinExistence type="predicted"/>
<dbReference type="RefSeq" id="WP_090700272.1">
    <property type="nucleotide sequence ID" value="NZ_FOSP01000017.1"/>
</dbReference>
<accession>A0A1I4CWJ0</accession>
<dbReference type="Pfam" id="PF08242">
    <property type="entry name" value="Methyltransf_12"/>
    <property type="match status" value="1"/>
</dbReference>
<dbReference type="InterPro" id="IPR016584">
    <property type="entry name" value="MeTrfase_VrtF"/>
</dbReference>
<name>A0A1I4CWJ0_9PROT</name>
<dbReference type="AlphaFoldDB" id="A0A1I4CWJ0"/>
<dbReference type="Gene3D" id="3.40.50.150">
    <property type="entry name" value="Vaccinia Virus protein VP39"/>
    <property type="match status" value="1"/>
</dbReference>
<dbReference type="EMBL" id="FOSP01000017">
    <property type="protein sequence ID" value="SFK84366.1"/>
    <property type="molecule type" value="Genomic_DNA"/>
</dbReference>
<evidence type="ECO:0000313" key="2">
    <source>
        <dbReference type="EMBL" id="SFK84366.1"/>
    </source>
</evidence>
<organism evidence="2 3">
    <name type="scientific">Nitrosomonas aestuarii</name>
    <dbReference type="NCBI Taxonomy" id="52441"/>
    <lineage>
        <taxon>Bacteria</taxon>
        <taxon>Pseudomonadati</taxon>
        <taxon>Pseudomonadota</taxon>
        <taxon>Betaproteobacteria</taxon>
        <taxon>Nitrosomonadales</taxon>
        <taxon>Nitrosomonadaceae</taxon>
        <taxon>Nitrosomonas</taxon>
    </lineage>
</organism>
<dbReference type="PIRSF" id="PIRSF011491">
    <property type="entry name" value="Mtase_YbcY_prd"/>
    <property type="match status" value="1"/>
</dbReference>
<gene>
    <name evidence="2" type="ORF">SAMN05216302_101744</name>
</gene>
<dbReference type="SUPFAM" id="SSF53335">
    <property type="entry name" value="S-adenosyl-L-methionine-dependent methyltransferases"/>
    <property type="match status" value="1"/>
</dbReference>
<dbReference type="Proteomes" id="UP000199533">
    <property type="component" value="Unassembled WGS sequence"/>
</dbReference>
<keyword evidence="3" id="KW-1185">Reference proteome</keyword>
<evidence type="ECO:0000259" key="1">
    <source>
        <dbReference type="Pfam" id="PF08242"/>
    </source>
</evidence>